<gene>
    <name evidence="2" type="ORF">GAH_00242</name>
</gene>
<dbReference type="KEGG" id="gah:GAH_00242"/>
<evidence type="ECO:0000313" key="3">
    <source>
        <dbReference type="Proteomes" id="UP000034723"/>
    </source>
</evidence>
<dbReference type="Proteomes" id="UP000034723">
    <property type="component" value="Chromosome"/>
</dbReference>
<protein>
    <submittedName>
        <fullName evidence="2">Uncharacterized protein</fullName>
    </submittedName>
</protein>
<dbReference type="InParanoid" id="A0A0F7IFR2"/>
<proteinExistence type="predicted"/>
<organism evidence="2 3">
    <name type="scientific">Geoglobus ahangari</name>
    <dbReference type="NCBI Taxonomy" id="113653"/>
    <lineage>
        <taxon>Archaea</taxon>
        <taxon>Methanobacteriati</taxon>
        <taxon>Methanobacteriota</taxon>
        <taxon>Archaeoglobi</taxon>
        <taxon>Archaeoglobales</taxon>
        <taxon>Archaeoglobaceae</taxon>
        <taxon>Geoglobus</taxon>
    </lineage>
</organism>
<dbReference type="HOGENOM" id="CLU_206257_0_0_2"/>
<dbReference type="STRING" id="113653.GAH_00242"/>
<evidence type="ECO:0000256" key="1">
    <source>
        <dbReference type="SAM" id="Coils"/>
    </source>
</evidence>
<evidence type="ECO:0000313" key="2">
    <source>
        <dbReference type="EMBL" id="AKG92402.1"/>
    </source>
</evidence>
<dbReference type="RefSeq" id="WP_048094324.1">
    <property type="nucleotide sequence ID" value="NZ_CP011267.1"/>
</dbReference>
<name>A0A0F7IFR2_9EURY</name>
<sequence>MQTVASKRILEDLKELRDRLDSLIETLEIMSDEELMESLRRSETQPEKREFREFLKELDIDA</sequence>
<dbReference type="AlphaFoldDB" id="A0A0F7IFR2"/>
<keyword evidence="1" id="KW-0175">Coiled coil</keyword>
<dbReference type="GeneID" id="24802829"/>
<keyword evidence="3" id="KW-1185">Reference proteome</keyword>
<feature type="coiled-coil region" evidence="1">
    <location>
        <begin position="6"/>
        <end position="33"/>
    </location>
</feature>
<reference evidence="2 3" key="1">
    <citation type="submission" date="2015-04" db="EMBL/GenBank/DDBJ databases">
        <title>The complete genome sequence of the hyperthermophilic, obligate iron-reducing archaeon Geoglobus ahangari strain 234T.</title>
        <authorList>
            <person name="Manzella M.P."/>
            <person name="Holmes D.E."/>
            <person name="Rocheleau J.M."/>
            <person name="Chung A."/>
            <person name="Reguera G."/>
            <person name="Kashefi K."/>
        </authorList>
    </citation>
    <scope>NUCLEOTIDE SEQUENCE [LARGE SCALE GENOMIC DNA]</scope>
    <source>
        <strain evidence="2 3">234</strain>
    </source>
</reference>
<accession>A0A0F7IFR2</accession>
<dbReference type="EMBL" id="CP011267">
    <property type="protein sequence ID" value="AKG92402.1"/>
    <property type="molecule type" value="Genomic_DNA"/>
</dbReference>